<dbReference type="AlphaFoldDB" id="K9AV95"/>
<dbReference type="Proteomes" id="UP000009885">
    <property type="component" value="Unassembled WGS sequence"/>
</dbReference>
<keyword evidence="9" id="KW-1185">Reference proteome</keyword>
<comment type="catalytic activity">
    <reaction evidence="1">
        <text>Hydrolysis of the -Gly-|-Gly- bond in the pentaglycine inter-peptide link joining staphylococcal cell wall peptidoglycans.</text>
        <dbReference type="EC" id="3.4.24.75"/>
    </reaction>
</comment>
<keyword evidence="5" id="KW-0482">Metalloprotease</keyword>
<evidence type="ECO:0000256" key="4">
    <source>
        <dbReference type="ARBA" id="ARBA00012322"/>
    </source>
</evidence>
<evidence type="ECO:0000256" key="6">
    <source>
        <dbReference type="SAM" id="Phobius"/>
    </source>
</evidence>
<keyword evidence="6" id="KW-1133">Transmembrane helix</keyword>
<proteinExistence type="inferred from homology"/>
<dbReference type="Pfam" id="PF01551">
    <property type="entry name" value="Peptidase_M23"/>
    <property type="match status" value="1"/>
</dbReference>
<evidence type="ECO:0000259" key="7">
    <source>
        <dbReference type="Pfam" id="PF01551"/>
    </source>
</evidence>
<keyword evidence="5" id="KW-0378">Hydrolase</keyword>
<comment type="caution">
    <text evidence="8">The sequence shown here is derived from an EMBL/GenBank/DDBJ whole genome shotgun (WGS) entry which is preliminary data.</text>
</comment>
<evidence type="ECO:0000256" key="3">
    <source>
        <dbReference type="ARBA" id="ARBA00006646"/>
    </source>
</evidence>
<feature type="domain" description="M23ase beta-sheet core" evidence="7">
    <location>
        <begin position="68"/>
        <end position="159"/>
    </location>
</feature>
<evidence type="ECO:0000313" key="8">
    <source>
        <dbReference type="EMBL" id="EKU50026.1"/>
    </source>
</evidence>
<dbReference type="EC" id="3.4.24.75" evidence="4"/>
<name>K9AV95_9STAP</name>
<evidence type="ECO:0000313" key="9">
    <source>
        <dbReference type="Proteomes" id="UP000009885"/>
    </source>
</evidence>
<keyword evidence="5" id="KW-0645">Protease</keyword>
<dbReference type="SUPFAM" id="SSF51261">
    <property type="entry name" value="Duplicated hybrid motif"/>
    <property type="match status" value="1"/>
</dbReference>
<dbReference type="Gene3D" id="2.70.70.10">
    <property type="entry name" value="Glucose Permease (Domain IIA)"/>
    <property type="match status" value="1"/>
</dbReference>
<dbReference type="GO" id="GO:0004222">
    <property type="term" value="F:metalloendopeptidase activity"/>
    <property type="evidence" value="ECO:0007669"/>
    <property type="project" value="TreeGrafter"/>
</dbReference>
<reference evidence="8 9" key="1">
    <citation type="journal article" date="2013" name="Genome Announc.">
        <title>Genome Sequence of Staphylococcus massiliensis Strain S46, Isolated from the Surface of Healthy Human Skin.</title>
        <authorList>
            <person name="Srivastav R."/>
            <person name="Singh A."/>
            <person name="Jangir P.K."/>
            <person name="Kumari C."/>
            <person name="Muduli S."/>
            <person name="Sharma R."/>
        </authorList>
    </citation>
    <scope>NUCLEOTIDE SEQUENCE [LARGE SCALE GENOMIC DNA]</scope>
    <source>
        <strain evidence="8 9">S46</strain>
    </source>
</reference>
<dbReference type="PANTHER" id="PTHR21666">
    <property type="entry name" value="PEPTIDASE-RELATED"/>
    <property type="match status" value="1"/>
</dbReference>
<dbReference type="STRING" id="1229783.C273_02118"/>
<dbReference type="OrthoDB" id="9805799at2"/>
<dbReference type="PANTHER" id="PTHR21666:SF270">
    <property type="entry name" value="MUREIN HYDROLASE ACTIVATOR ENVC"/>
    <property type="match status" value="1"/>
</dbReference>
<keyword evidence="6" id="KW-0812">Transmembrane</keyword>
<keyword evidence="6" id="KW-0472">Membrane</keyword>
<comment type="similarity">
    <text evidence="3">Belongs to the peptidase M23B family.</text>
</comment>
<comment type="cofactor">
    <cofactor evidence="2">
        <name>Zn(2+)</name>
        <dbReference type="ChEBI" id="CHEBI:29105"/>
    </cofactor>
</comment>
<protein>
    <recommendedName>
        <fullName evidence="4">lysostaphin</fullName>
        <ecNumber evidence="4">3.4.24.75</ecNumber>
    </recommendedName>
</protein>
<gene>
    <name evidence="8" type="ORF">C273_02118</name>
</gene>
<organism evidence="8 9">
    <name type="scientific">Staphylococcus massiliensis S46</name>
    <dbReference type="NCBI Taxonomy" id="1229783"/>
    <lineage>
        <taxon>Bacteria</taxon>
        <taxon>Bacillati</taxon>
        <taxon>Bacillota</taxon>
        <taxon>Bacilli</taxon>
        <taxon>Bacillales</taxon>
        <taxon>Staphylococcaceae</taxon>
        <taxon>Staphylococcus</taxon>
    </lineage>
</organism>
<accession>K9AV95</accession>
<dbReference type="PATRIC" id="fig|1229783.3.peg.428"/>
<dbReference type="InterPro" id="IPR011055">
    <property type="entry name" value="Dup_hybrid_motif"/>
</dbReference>
<dbReference type="eggNOG" id="COG0739">
    <property type="taxonomic scope" value="Bacteria"/>
</dbReference>
<sequence>MKDFLKVFIPLIMVFITIAIITLNFNQIKKAIFNGKYQENMPKIFDSSRKTHGFGTYAYGLKFDGKDKHYGIDYDLPIGTKVKAVEDGTVTRVFKDKLGGNVLQISEANGTYHEWYMHLDKIKVQTGDHVKKGDIIALSGNSGRQTTGPHLHFQRMKGGVGNKYAFDPKPYIEEKPNKENALYELEDKK</sequence>
<evidence type="ECO:0000256" key="1">
    <source>
        <dbReference type="ARBA" id="ARBA00001667"/>
    </source>
</evidence>
<feature type="transmembrane region" description="Helical" evidence="6">
    <location>
        <begin position="7"/>
        <end position="25"/>
    </location>
</feature>
<evidence type="ECO:0000256" key="5">
    <source>
        <dbReference type="ARBA" id="ARBA00023049"/>
    </source>
</evidence>
<dbReference type="GO" id="GO:0006508">
    <property type="term" value="P:proteolysis"/>
    <property type="evidence" value="ECO:0007669"/>
    <property type="project" value="UniProtKB-KW"/>
</dbReference>
<dbReference type="CDD" id="cd12797">
    <property type="entry name" value="M23_peptidase"/>
    <property type="match status" value="1"/>
</dbReference>
<dbReference type="InterPro" id="IPR050570">
    <property type="entry name" value="Cell_wall_metabolism_enzyme"/>
</dbReference>
<dbReference type="EMBL" id="AMSQ01000003">
    <property type="protein sequence ID" value="EKU50026.1"/>
    <property type="molecule type" value="Genomic_DNA"/>
</dbReference>
<dbReference type="InterPro" id="IPR016047">
    <property type="entry name" value="M23ase_b-sheet_dom"/>
</dbReference>
<evidence type="ECO:0000256" key="2">
    <source>
        <dbReference type="ARBA" id="ARBA00001947"/>
    </source>
</evidence>